<evidence type="ECO:0000256" key="6">
    <source>
        <dbReference type="ARBA" id="ARBA00022723"/>
    </source>
</evidence>
<dbReference type="Pfam" id="PF04757">
    <property type="entry name" value="Pex2_Pex12"/>
    <property type="match status" value="1"/>
</dbReference>
<evidence type="ECO:0000256" key="4">
    <source>
        <dbReference type="ARBA" id="ARBA00022448"/>
    </source>
</evidence>
<dbReference type="GO" id="GO:0016567">
    <property type="term" value="P:protein ubiquitination"/>
    <property type="evidence" value="ECO:0007669"/>
    <property type="project" value="UniProtKB-ARBA"/>
</dbReference>
<dbReference type="GO" id="GO:0005778">
    <property type="term" value="C:peroxisomal membrane"/>
    <property type="evidence" value="ECO:0007669"/>
    <property type="project" value="UniProtKB-SubCell"/>
</dbReference>
<dbReference type="EMBL" id="ADAS02000082">
    <property type="protein sequence ID" value="OAV91330.1"/>
    <property type="molecule type" value="Genomic_DNA"/>
</dbReference>
<dbReference type="InterPro" id="IPR006845">
    <property type="entry name" value="Pex_N"/>
</dbReference>
<reference evidence="14" key="2">
    <citation type="submission" date="2016-05" db="EMBL/GenBank/DDBJ databases">
        <title>Comparative analysis highlights variable genome content of wheat rusts and divergence of the mating loci.</title>
        <authorList>
            <person name="Cuomo C.A."/>
            <person name="Bakkeren G."/>
            <person name="Szabo L."/>
            <person name="Khalil H."/>
            <person name="Joly D."/>
            <person name="Goldberg J."/>
            <person name="Young S."/>
            <person name="Zeng Q."/>
            <person name="Fellers J."/>
        </authorList>
    </citation>
    <scope>NUCLEOTIDE SEQUENCE [LARGE SCALE GENOMIC DNA]</scope>
    <source>
        <strain evidence="14">1-1 BBBD Race 1</strain>
    </source>
</reference>
<dbReference type="GO" id="GO:0016562">
    <property type="term" value="P:protein import into peroxisome matrix, receptor recycling"/>
    <property type="evidence" value="ECO:0007669"/>
    <property type="project" value="UniProtKB-ARBA"/>
</dbReference>
<comment type="pathway">
    <text evidence="2">Protein modification; protein ubiquitination.</text>
</comment>
<evidence type="ECO:0000256" key="11">
    <source>
        <dbReference type="ARBA" id="ARBA00023136"/>
    </source>
</evidence>
<feature type="non-terminal residue" evidence="14">
    <location>
        <position position="1"/>
    </location>
</feature>
<dbReference type="VEuPathDB" id="FungiDB:PTTG_11580"/>
<keyword evidence="10" id="KW-1133">Transmembrane helix</keyword>
<evidence type="ECO:0000256" key="10">
    <source>
        <dbReference type="ARBA" id="ARBA00022989"/>
    </source>
</evidence>
<proteinExistence type="inferred from homology"/>
<name>A0A180GF70_PUCT1</name>
<accession>A0A180GF70</accession>
<keyword evidence="7" id="KW-0863">Zinc-finger</keyword>
<keyword evidence="9" id="KW-0653">Protein transport</keyword>
<feature type="non-terminal residue" evidence="14">
    <location>
        <position position="137"/>
    </location>
</feature>
<sequence>LHPTRAALYAFLAVVPAYIHARIRDHMLSGGWPDGPRASTWPAILASRHRRRTLWELVERLDLLRRALQLATLLRFLHNPRHPRALLDRILNISLRPLDAQPSRTVAFDFLHRQIVWQALTVSVPSPSLPLSLQQRL</sequence>
<evidence type="ECO:0000256" key="8">
    <source>
        <dbReference type="ARBA" id="ARBA00022833"/>
    </source>
</evidence>
<evidence type="ECO:0000256" key="1">
    <source>
        <dbReference type="ARBA" id="ARBA00004585"/>
    </source>
</evidence>
<evidence type="ECO:0000256" key="2">
    <source>
        <dbReference type="ARBA" id="ARBA00004906"/>
    </source>
</evidence>
<dbReference type="OrthoDB" id="1701437at2759"/>
<feature type="domain" description="Pex N-terminal" evidence="13">
    <location>
        <begin position="4"/>
        <end position="121"/>
    </location>
</feature>
<protein>
    <recommendedName>
        <fullName evidence="13">Pex N-terminal domain-containing protein</fullName>
    </recommendedName>
</protein>
<keyword evidence="8" id="KW-0862">Zinc</keyword>
<comment type="caution">
    <text evidence="14">The sequence shown here is derived from an EMBL/GenBank/DDBJ whole genome shotgun (WGS) entry which is preliminary data.</text>
</comment>
<reference evidence="14" key="1">
    <citation type="submission" date="2009-11" db="EMBL/GenBank/DDBJ databases">
        <authorList>
            <consortium name="The Broad Institute Genome Sequencing Platform"/>
            <person name="Ward D."/>
            <person name="Feldgarden M."/>
            <person name="Earl A."/>
            <person name="Young S.K."/>
            <person name="Zeng Q."/>
            <person name="Koehrsen M."/>
            <person name="Alvarado L."/>
            <person name="Berlin A."/>
            <person name="Bochicchio J."/>
            <person name="Borenstein D."/>
            <person name="Chapman S.B."/>
            <person name="Chen Z."/>
            <person name="Engels R."/>
            <person name="Freedman E."/>
            <person name="Gellesch M."/>
            <person name="Goldberg J."/>
            <person name="Griggs A."/>
            <person name="Gujja S."/>
            <person name="Heilman E."/>
            <person name="Heiman D."/>
            <person name="Hepburn T."/>
            <person name="Howarth C."/>
            <person name="Jen D."/>
            <person name="Larson L."/>
            <person name="Lewis B."/>
            <person name="Mehta T."/>
            <person name="Park D."/>
            <person name="Pearson M."/>
            <person name="Roberts A."/>
            <person name="Saif S."/>
            <person name="Shea T."/>
            <person name="Shenoy N."/>
            <person name="Sisk P."/>
            <person name="Stolte C."/>
            <person name="Sykes S."/>
            <person name="Thomson T."/>
            <person name="Walk T."/>
            <person name="White J."/>
            <person name="Yandava C."/>
            <person name="Izard J."/>
            <person name="Baranova O.V."/>
            <person name="Blanton J.M."/>
            <person name="Tanner A.C."/>
            <person name="Dewhirst F.E."/>
            <person name="Haas B."/>
            <person name="Nusbaum C."/>
            <person name="Birren B."/>
        </authorList>
    </citation>
    <scope>NUCLEOTIDE SEQUENCE [LARGE SCALE GENOMIC DNA]</scope>
    <source>
        <strain evidence="14">1-1 BBBD Race 1</strain>
    </source>
</reference>
<comment type="similarity">
    <text evidence="3">Belongs to the pex2/pex10/pex12 family.</text>
</comment>
<evidence type="ECO:0000256" key="12">
    <source>
        <dbReference type="ARBA" id="ARBA00023140"/>
    </source>
</evidence>
<gene>
    <name evidence="14" type="ORF">PTTG_11580</name>
</gene>
<keyword evidence="6" id="KW-0479">Metal-binding</keyword>
<dbReference type="AlphaFoldDB" id="A0A180GF70"/>
<evidence type="ECO:0000259" key="13">
    <source>
        <dbReference type="Pfam" id="PF04757"/>
    </source>
</evidence>
<evidence type="ECO:0000256" key="5">
    <source>
        <dbReference type="ARBA" id="ARBA00022692"/>
    </source>
</evidence>
<comment type="subcellular location">
    <subcellularLocation>
        <location evidence="1">Peroxisome membrane</location>
        <topology evidence="1">Multi-pass membrane protein</topology>
    </subcellularLocation>
</comment>
<evidence type="ECO:0000256" key="3">
    <source>
        <dbReference type="ARBA" id="ARBA00008704"/>
    </source>
</evidence>
<keyword evidence="5" id="KW-0812">Transmembrane</keyword>
<keyword evidence="4" id="KW-0813">Transport</keyword>
<organism evidence="14">
    <name type="scientific">Puccinia triticina (isolate 1-1 / race 1 (BBBD))</name>
    <name type="common">Brown leaf rust fungus</name>
    <dbReference type="NCBI Taxonomy" id="630390"/>
    <lineage>
        <taxon>Eukaryota</taxon>
        <taxon>Fungi</taxon>
        <taxon>Dikarya</taxon>
        <taxon>Basidiomycota</taxon>
        <taxon>Pucciniomycotina</taxon>
        <taxon>Pucciniomycetes</taxon>
        <taxon>Pucciniales</taxon>
        <taxon>Pucciniaceae</taxon>
        <taxon>Puccinia</taxon>
    </lineage>
</organism>
<keyword evidence="11" id="KW-0472">Membrane</keyword>
<dbReference type="GO" id="GO:0008270">
    <property type="term" value="F:zinc ion binding"/>
    <property type="evidence" value="ECO:0007669"/>
    <property type="project" value="UniProtKB-KW"/>
</dbReference>
<evidence type="ECO:0000256" key="7">
    <source>
        <dbReference type="ARBA" id="ARBA00022771"/>
    </source>
</evidence>
<evidence type="ECO:0000313" key="14">
    <source>
        <dbReference type="EMBL" id="OAV91330.1"/>
    </source>
</evidence>
<keyword evidence="12" id="KW-0576">Peroxisome</keyword>
<evidence type="ECO:0000256" key="9">
    <source>
        <dbReference type="ARBA" id="ARBA00022927"/>
    </source>
</evidence>